<dbReference type="Pfam" id="PF02449">
    <property type="entry name" value="Glyco_hydro_42"/>
    <property type="match status" value="1"/>
</dbReference>
<proteinExistence type="inferred from homology"/>
<dbReference type="Pfam" id="PF08532">
    <property type="entry name" value="Glyco_hydro_42M"/>
    <property type="match status" value="1"/>
</dbReference>
<evidence type="ECO:0000256" key="8">
    <source>
        <dbReference type="PIRSR" id="PIRSR001084-2"/>
    </source>
</evidence>
<dbReference type="InterPro" id="IPR013529">
    <property type="entry name" value="Glyco_hydro_42_N"/>
</dbReference>
<evidence type="ECO:0000256" key="3">
    <source>
        <dbReference type="ARBA" id="ARBA00012756"/>
    </source>
</evidence>
<sequence length="673" mass="77420">MKLLHGGDYFPEQWLTRPETIEEDFKYFKEAKINTVTVGMFAWSILEPEENHFDFTWLDQVFDKAEENGMKVILGTPSGARPNWLASKYPDVLRVNERLEQNRFGGRHNHCFTSVNYRERVRIVNEKLAERYGQRESLLMWHLSNEYSGECHCDQCQSAFRLWMQNKYGTLEAVNQAYWNTFWSHTYSDWSHVHSPNHLGEMAVHALNLDWRRFVTDQTIDFYLHERAAINKYSTDIPVTTNFMADTEHLIPFQALDYSKFGKIVDIVTWDCYPAWHNDWETEADLALKVGFINDLYRGLKEMPFLIMESSPSFVNWHDINRPKRPGMHKLASTQLLAHGSDSVLYFQMRASKGSSEKFHGSVIGHVPPERNRVYQEVASLGERMSQLDGLVGSMKQSDVAIYYDWENDWAIKDIQGFSKTNMNYHHTLHDHYRPFWRQDVNVDVITKNNDFDGYKLLVMPMMYLHSRDLLAKVQAYVEAGGTVVYTYMSGMANETDLVYDGGTIPGLEDMLGIMISETDVYYPSQRNQVKFQDASYEVHDYATVFETTSAETLAIYGSDFYQGQAAVSVNHYGKGQAYFMGARTGDDFLSKFYGELLDQLTIVGNSIAKSSDSVSVQTREDSEGTRYYFVMNFSDQVQTAEVPQGLIDVSTGLPVEATLALQGFEAMVLTSK</sequence>
<reference evidence="13 14" key="1">
    <citation type="submission" date="2019-11" db="EMBL/GenBank/DDBJ databases">
        <title>Characterisation of Fundicoccus ignavus gen. nov. sp. nov., a novel genus of the family Aerococcaceae isolated from bulk tank milk.</title>
        <authorList>
            <person name="Siebert A."/>
            <person name="Huptas C."/>
            <person name="Wenning M."/>
            <person name="Scherer S."/>
            <person name="Doll E.V."/>
        </authorList>
    </citation>
    <scope>NUCLEOTIDE SEQUENCE [LARGE SCALE GENOMIC DNA]</scope>
    <source>
        <strain evidence="13 14">WS4759</strain>
    </source>
</reference>
<evidence type="ECO:0000256" key="9">
    <source>
        <dbReference type="PIRSR" id="PIRSR001084-3"/>
    </source>
</evidence>
<feature type="binding site" evidence="8">
    <location>
        <position position="317"/>
    </location>
    <ligand>
        <name>substrate</name>
    </ligand>
</feature>
<evidence type="ECO:0000313" key="13">
    <source>
        <dbReference type="EMBL" id="MRI85873.1"/>
    </source>
</evidence>
<dbReference type="InterPro" id="IPR013780">
    <property type="entry name" value="Glyco_hydro_b"/>
</dbReference>
<feature type="active site" description="Proton donor" evidence="7">
    <location>
        <position position="146"/>
    </location>
</feature>
<feature type="binding site" evidence="9">
    <location>
        <position position="111"/>
    </location>
    <ligand>
        <name>Zn(2+)</name>
        <dbReference type="ChEBI" id="CHEBI:29105"/>
    </ligand>
</feature>
<dbReference type="PANTHER" id="PTHR36447:SF1">
    <property type="entry name" value="BETA-GALACTOSIDASE GANA"/>
    <property type="match status" value="1"/>
</dbReference>
<keyword evidence="9" id="KW-0862">Zinc</keyword>
<dbReference type="Gene3D" id="2.60.40.1180">
    <property type="entry name" value="Golgi alpha-mannosidase II"/>
    <property type="match status" value="1"/>
</dbReference>
<organism evidence="13 14">
    <name type="scientific">Fundicoccus ignavus</name>
    <dbReference type="NCBI Taxonomy" id="2664442"/>
    <lineage>
        <taxon>Bacteria</taxon>
        <taxon>Bacillati</taxon>
        <taxon>Bacillota</taxon>
        <taxon>Bacilli</taxon>
        <taxon>Lactobacillales</taxon>
        <taxon>Aerococcaceae</taxon>
        <taxon>Fundicoccus</taxon>
    </lineage>
</organism>
<dbReference type="InterPro" id="IPR013739">
    <property type="entry name" value="Beta_galactosidase_C"/>
</dbReference>
<feature type="domain" description="Beta-galactosidase C-terminal" evidence="12">
    <location>
        <begin position="615"/>
        <end position="670"/>
    </location>
</feature>
<dbReference type="GO" id="GO:0004565">
    <property type="term" value="F:beta-galactosidase activity"/>
    <property type="evidence" value="ECO:0007669"/>
    <property type="project" value="UniProtKB-EC"/>
</dbReference>
<dbReference type="RefSeq" id="WP_153863724.1">
    <property type="nucleotide sequence ID" value="NZ_WJQS01000007.1"/>
</dbReference>
<evidence type="ECO:0000256" key="7">
    <source>
        <dbReference type="PIRSR" id="PIRSR001084-1"/>
    </source>
</evidence>
<evidence type="ECO:0000256" key="1">
    <source>
        <dbReference type="ARBA" id="ARBA00001412"/>
    </source>
</evidence>
<comment type="similarity">
    <text evidence="2 6">Belongs to the glycosyl hydrolase 42 family.</text>
</comment>
<dbReference type="CDD" id="cd03143">
    <property type="entry name" value="A4_beta-galactosidase_middle_domain"/>
    <property type="match status" value="1"/>
</dbReference>
<evidence type="ECO:0000259" key="11">
    <source>
        <dbReference type="Pfam" id="PF08532"/>
    </source>
</evidence>
<dbReference type="InterPro" id="IPR029062">
    <property type="entry name" value="Class_I_gatase-like"/>
</dbReference>
<feature type="binding site" evidence="8">
    <location>
        <position position="145"/>
    </location>
    <ligand>
        <name>substrate</name>
    </ligand>
</feature>
<dbReference type="EMBL" id="WJQS01000007">
    <property type="protein sequence ID" value="MRI85873.1"/>
    <property type="molecule type" value="Genomic_DNA"/>
</dbReference>
<feature type="binding site" evidence="9">
    <location>
        <position position="156"/>
    </location>
    <ligand>
        <name>Zn(2+)</name>
        <dbReference type="ChEBI" id="CHEBI:29105"/>
    </ligand>
</feature>
<dbReference type="Gene3D" id="3.40.50.880">
    <property type="match status" value="1"/>
</dbReference>
<keyword evidence="9" id="KW-0479">Metal-binding</keyword>
<evidence type="ECO:0000256" key="4">
    <source>
        <dbReference type="ARBA" id="ARBA00022801"/>
    </source>
</evidence>
<comment type="caution">
    <text evidence="13">The sequence shown here is derived from an EMBL/GenBank/DDBJ whole genome shotgun (WGS) entry which is preliminary data.</text>
</comment>
<dbReference type="PANTHER" id="PTHR36447">
    <property type="entry name" value="BETA-GALACTOSIDASE GANA"/>
    <property type="match status" value="1"/>
</dbReference>
<comment type="catalytic activity">
    <reaction evidence="1 6">
        <text>Hydrolysis of terminal non-reducing beta-D-galactose residues in beta-D-galactosides.</text>
        <dbReference type="EC" id="3.2.1.23"/>
    </reaction>
</comment>
<dbReference type="GO" id="GO:0006012">
    <property type="term" value="P:galactose metabolic process"/>
    <property type="evidence" value="ECO:0007669"/>
    <property type="project" value="InterPro"/>
</dbReference>
<feature type="domain" description="Beta-galactosidase trimerisation" evidence="11">
    <location>
        <begin position="399"/>
        <end position="603"/>
    </location>
</feature>
<feature type="binding site" evidence="9">
    <location>
        <position position="151"/>
    </location>
    <ligand>
        <name>Zn(2+)</name>
        <dbReference type="ChEBI" id="CHEBI:29105"/>
    </ligand>
</feature>
<dbReference type="AlphaFoldDB" id="A0A6I2GZM4"/>
<dbReference type="EC" id="3.2.1.23" evidence="3 6"/>
<accession>A0A6I2GZM4</accession>
<dbReference type="InterPro" id="IPR013738">
    <property type="entry name" value="Beta_galactosidase_Trimer"/>
</dbReference>
<dbReference type="Gene3D" id="3.20.20.80">
    <property type="entry name" value="Glycosidases"/>
    <property type="match status" value="1"/>
</dbReference>
<keyword evidence="5 6" id="KW-0326">Glycosidase</keyword>
<dbReference type="GO" id="GO:0009341">
    <property type="term" value="C:beta-galactosidase complex"/>
    <property type="evidence" value="ECO:0007669"/>
    <property type="project" value="InterPro"/>
</dbReference>
<feature type="active site" description="Nucleophile" evidence="7">
    <location>
        <position position="309"/>
    </location>
</feature>
<dbReference type="InterPro" id="IPR017853">
    <property type="entry name" value="GH"/>
</dbReference>
<evidence type="ECO:0000259" key="12">
    <source>
        <dbReference type="Pfam" id="PF08533"/>
    </source>
</evidence>
<evidence type="ECO:0000256" key="2">
    <source>
        <dbReference type="ARBA" id="ARBA00005940"/>
    </source>
</evidence>
<protein>
    <recommendedName>
        <fullName evidence="3 6">Beta-galactosidase</fullName>
        <shortName evidence="6">Beta-gal</shortName>
        <ecNumber evidence="3 6">3.2.1.23</ecNumber>
    </recommendedName>
</protein>
<evidence type="ECO:0000313" key="14">
    <source>
        <dbReference type="Proteomes" id="UP000430975"/>
    </source>
</evidence>
<keyword evidence="14" id="KW-1185">Reference proteome</keyword>
<dbReference type="GO" id="GO:0046872">
    <property type="term" value="F:metal ion binding"/>
    <property type="evidence" value="ECO:0007669"/>
    <property type="project" value="UniProtKB-KW"/>
</dbReference>
<dbReference type="PIRSF" id="PIRSF001084">
    <property type="entry name" value="B-galactosidase"/>
    <property type="match status" value="1"/>
</dbReference>
<evidence type="ECO:0000256" key="6">
    <source>
        <dbReference type="PIRNR" id="PIRNR001084"/>
    </source>
</evidence>
<dbReference type="SUPFAM" id="SSF51445">
    <property type="entry name" value="(Trans)glycosidases"/>
    <property type="match status" value="1"/>
</dbReference>
<dbReference type="Proteomes" id="UP000430975">
    <property type="component" value="Unassembled WGS sequence"/>
</dbReference>
<dbReference type="Pfam" id="PF08533">
    <property type="entry name" value="Glyco_hydro_42C"/>
    <property type="match status" value="1"/>
</dbReference>
<dbReference type="SUPFAM" id="SSF52317">
    <property type="entry name" value="Class I glutamine amidotransferase-like"/>
    <property type="match status" value="1"/>
</dbReference>
<feature type="binding site" evidence="8">
    <location>
        <position position="107"/>
    </location>
    <ligand>
        <name>substrate</name>
    </ligand>
</feature>
<feature type="binding site" evidence="9">
    <location>
        <position position="153"/>
    </location>
    <ligand>
        <name>Zn(2+)</name>
        <dbReference type="ChEBI" id="CHEBI:29105"/>
    </ligand>
</feature>
<name>A0A6I2GZM4_9LACT</name>
<feature type="domain" description="Glycoside hydrolase family 42 N-terminal" evidence="10">
    <location>
        <begin position="8"/>
        <end position="387"/>
    </location>
</feature>
<evidence type="ECO:0000256" key="5">
    <source>
        <dbReference type="ARBA" id="ARBA00023295"/>
    </source>
</evidence>
<dbReference type="InterPro" id="IPR003476">
    <property type="entry name" value="Glyco_hydro_42"/>
</dbReference>
<keyword evidence="4 6" id="KW-0378">Hydrolase</keyword>
<evidence type="ECO:0000259" key="10">
    <source>
        <dbReference type="Pfam" id="PF02449"/>
    </source>
</evidence>
<gene>
    <name evidence="13" type="ORF">GIY09_08340</name>
</gene>